<reference evidence="2" key="1">
    <citation type="submission" date="2021-02" db="EMBL/GenBank/DDBJ databases">
        <authorList>
            <person name="Nowell W R."/>
        </authorList>
    </citation>
    <scope>NUCLEOTIDE SEQUENCE</scope>
</reference>
<name>A0A815WAN5_9BILA</name>
<evidence type="ECO:0000259" key="1">
    <source>
        <dbReference type="Pfam" id="PF21056"/>
    </source>
</evidence>
<gene>
    <name evidence="2" type="ORF">GPM918_LOCUS38551</name>
    <name evidence="3" type="ORF">SRO942_LOCUS39379</name>
</gene>
<protein>
    <recommendedName>
        <fullName evidence="1">ZSWIM1/3 RNaseH-like domain-containing protein</fullName>
    </recommendedName>
</protein>
<comment type="caution">
    <text evidence="2">The sequence shown here is derived from an EMBL/GenBank/DDBJ whole genome shotgun (WGS) entry which is preliminary data.</text>
</comment>
<dbReference type="OrthoDB" id="92090at2759"/>
<dbReference type="InterPro" id="IPR048324">
    <property type="entry name" value="ZSWIM1-3_RNaseH-like"/>
</dbReference>
<dbReference type="EMBL" id="CAJNOQ010025698">
    <property type="protein sequence ID" value="CAF1539592.1"/>
    <property type="molecule type" value="Genomic_DNA"/>
</dbReference>
<dbReference type="EMBL" id="CAJOBC010091326">
    <property type="protein sequence ID" value="CAF4399790.1"/>
    <property type="molecule type" value="Genomic_DNA"/>
</dbReference>
<accession>A0A815WAN5</accession>
<evidence type="ECO:0000313" key="3">
    <source>
        <dbReference type="EMBL" id="CAF4399790.1"/>
    </source>
</evidence>
<evidence type="ECO:0000313" key="2">
    <source>
        <dbReference type="EMBL" id="CAF1539592.1"/>
    </source>
</evidence>
<dbReference type="Proteomes" id="UP000663829">
    <property type="component" value="Unassembled WGS sequence"/>
</dbReference>
<dbReference type="InterPro" id="IPR052579">
    <property type="entry name" value="Zinc_finger_SWIM"/>
</dbReference>
<organism evidence="2 4">
    <name type="scientific">Didymodactylos carnosus</name>
    <dbReference type="NCBI Taxonomy" id="1234261"/>
    <lineage>
        <taxon>Eukaryota</taxon>
        <taxon>Metazoa</taxon>
        <taxon>Spiralia</taxon>
        <taxon>Gnathifera</taxon>
        <taxon>Rotifera</taxon>
        <taxon>Eurotatoria</taxon>
        <taxon>Bdelloidea</taxon>
        <taxon>Philodinida</taxon>
        <taxon>Philodinidae</taxon>
        <taxon>Didymodactylos</taxon>
    </lineage>
</organism>
<dbReference type="PANTHER" id="PTHR31569">
    <property type="entry name" value="SWIM-TYPE DOMAIN-CONTAINING PROTEIN"/>
    <property type="match status" value="1"/>
</dbReference>
<dbReference type="Proteomes" id="UP000681722">
    <property type="component" value="Unassembled WGS sequence"/>
</dbReference>
<evidence type="ECO:0000313" key="4">
    <source>
        <dbReference type="Proteomes" id="UP000663829"/>
    </source>
</evidence>
<feature type="domain" description="ZSWIM1/3 RNaseH-like" evidence="1">
    <location>
        <begin position="115"/>
        <end position="176"/>
    </location>
</feature>
<dbReference type="AlphaFoldDB" id="A0A815WAN5"/>
<keyword evidence="4" id="KW-1185">Reference proteome</keyword>
<sequence length="195" mass="22785">MSLGCPAKIRLSNTSTKLKITMLQFNHNHTVEPPKLKYYSRNRRLDNNTIEIIKKYDNHKVPRSIIRNIIMSENQSKLTTIKDISNILDKTTINNLPSQATAIEKILNEMKILDSTATIDVTISGNNQLEMIYIATTQMQENFKKYYHIIFFDVTYRINIEGFCLYVFLIQDGRGIGMWQGEYTTMHTFSQYNMR</sequence>
<dbReference type="Pfam" id="PF21056">
    <property type="entry name" value="ZSWIM1-3_RNaseH-like"/>
    <property type="match status" value="1"/>
</dbReference>
<proteinExistence type="predicted"/>
<dbReference type="PANTHER" id="PTHR31569:SF4">
    <property type="entry name" value="SWIM-TYPE DOMAIN-CONTAINING PROTEIN"/>
    <property type="match status" value="1"/>
</dbReference>